<dbReference type="NCBIfam" id="TIGR01643">
    <property type="entry name" value="YD_repeat_2x"/>
    <property type="match status" value="2"/>
</dbReference>
<proteinExistence type="predicted"/>
<dbReference type="Pfam" id="PF00629">
    <property type="entry name" value="MAM"/>
    <property type="match status" value="1"/>
</dbReference>
<evidence type="ECO:0000259" key="6">
    <source>
        <dbReference type="PROSITE" id="PS50060"/>
    </source>
</evidence>
<evidence type="ECO:0000256" key="5">
    <source>
        <dbReference type="SAM" id="SignalP"/>
    </source>
</evidence>
<dbReference type="PANTHER" id="PTHR32305:SF15">
    <property type="entry name" value="PROTEIN RHSA-RELATED"/>
    <property type="match status" value="1"/>
</dbReference>
<feature type="region of interest" description="Disordered" evidence="4">
    <location>
        <begin position="2378"/>
        <end position="2401"/>
    </location>
</feature>
<dbReference type="CDD" id="cd06263">
    <property type="entry name" value="MAM"/>
    <property type="match status" value="1"/>
</dbReference>
<dbReference type="Proteomes" id="UP000230935">
    <property type="component" value="Unassembled WGS sequence"/>
</dbReference>
<feature type="compositionally biased region" description="Acidic residues" evidence="4">
    <location>
        <begin position="1842"/>
        <end position="1857"/>
    </location>
</feature>
<feature type="compositionally biased region" description="Polar residues" evidence="4">
    <location>
        <begin position="1878"/>
        <end position="1904"/>
    </location>
</feature>
<dbReference type="InterPro" id="IPR031325">
    <property type="entry name" value="RHS_repeat"/>
</dbReference>
<protein>
    <recommendedName>
        <fullName evidence="6">MAM domain-containing protein</fullName>
    </recommendedName>
</protein>
<dbReference type="Gene3D" id="2.60.120.200">
    <property type="match status" value="1"/>
</dbReference>
<dbReference type="PROSITE" id="PS50060">
    <property type="entry name" value="MAM_2"/>
    <property type="match status" value="1"/>
</dbReference>
<feature type="compositionally biased region" description="Polar residues" evidence="4">
    <location>
        <begin position="1804"/>
        <end position="1821"/>
    </location>
</feature>
<name>A0A2H0W260_9BACT</name>
<evidence type="ECO:0000256" key="4">
    <source>
        <dbReference type="SAM" id="MobiDB-lite"/>
    </source>
</evidence>
<feature type="chain" id="PRO_5013648339" description="MAM domain-containing protein" evidence="5">
    <location>
        <begin position="34"/>
        <end position="3242"/>
    </location>
</feature>
<keyword evidence="5" id="KW-0732">Signal</keyword>
<sequence length="3242" mass="346155">MYIRNGFWRKSLASASALALIFNLLAPIGAALAQNLSNDITNPGANQDFSLPSKELDLSIASSPSGAHFASNFVAGDNAGLTPRNSGNFGVDELTGTFSFTYPITFPPGRAGMQPNLALQYNHQLKNVGSMVGYGWQLTIPNISRDNRFGVDALYNRNDFTLSLGGSSQLEPISVDANGYGSYGKKIESDFAKIEFNSSNKWLVTDKLGTVYTFGSSAATRQDNPADSSKIYKWMLEEVRDTNDNFVRYEYYKDSGQIYPKKIFYTGHGSTDGIFEVDFEPFANGTPQENNVLTTSYQSGFEAQTKFLIDSIDVKIDGSLKTSYALEFSSDSAGRKYLLASITPEFYDGGPAQVKDKVDFDYSYEPTSYTLADFGYYELPNVLGESPGSDMQADLFLDLNGDSLTDYVRTECNVNGDVTVNAWTNDGDGGWTTSIAYSKFIDGSYNCTSLYGQSHTIPVAFANLNGDNLVDMVADNSYFINSGSGWQETAANILPVGLHDSTSNSQPPADQVIFRDMNADGYDDIIFNYHPSDSVASIDVYMRDTSSYSWILDQNYSVTSGNMGASDCLKYGGDPFGYVDLNDDGLPDIFYSYNCTFFNPPYSGSQAYLNTGEGFIATNDFVVPTTVSSFSGASPEQHVHYFSDFNGDGVHETAGYSRGKWQNSSSWNSMGLLSLFGEVFNTGIIGGSYFDTTLPVAIADVNGDQIQDVIHSYSSTFDLYLGRSVKPDVLEKITYQSGAQTYIYYDYSANEKDGSGNLENPDLPFSIHVVKEVINDNGDGQWLGTRYFYRDGKTTSYLSEGIKDVFGFGEVEKHIGKAIPDIDFGTGADGAFVSSGNATWTTDKNFTSLTVQSGHTITVEPQVVIKVQGDVVIDGTFSAKGQGYRGGRSRLCCSEAGSGPGGGGGGALINFPAATGGGGGGGYAEVGQGGGDAIASPAGGGGEIYGNDLLEAIDKGSGGGSGGSVYNIESGGGGGYGGGIIQLFAQNIDINGEINVDGNDGGDGHTATNIYTGGGGGGAGGSIFIKALNVADLGTSLVHADGGQGGAETGEYDNFGGNGAPGRIRIEAKEIIGSTSPAYFRVGDFDYSILNTPQDENLKKIVDSYHIAADSGLYLHGRLKQSKTLDDQDTLIATSFQSWQATDLGNGREFVSVTDSSNTDFSGTHVSTATEYTYDTSNGNILTEEQLGKVVVNTTTGEITDELTGDERTTTYQYASNATKHILALPKTQVVSDGILSRQKDFYYDGLLHGQVDIGNLTKEDFIVDDVEINRSYNAYGLMTGETDAKGNTTNISYDSYSLYPATTTNALSQSTLTSFNLLNGDLSISTDANGNSSQNSFDAFGRITEIIVTNIDNPTQLVTSQTITYEDSNLPRYREITTYLDGTISVVSREYKNGQDQLIQTKTEMEDGSFSTVDFAYDPFGRLTRQSLPYVTASIAYSVPDLAKPATTYTYDVLDRVLSETTSVGLTSYQYDGLSTTITDANGNDKDLVNDAYGNLVKVKEHNDTSIYTTSYEYNPFNELTKNIDALNNVRNFTYDGLGRRTAAEDLHVSGDTSFGQWSYGYDKNGNLIQSVDPNSQTINYTYDELNRVETEDYTGQSGTEVTYAYDSCVNGVGYLCSASSTASLIEYSYKTNGLVASESATIDTEDFITAYDYDRQGNMILITYPDNSQVQYSYNGAGQLETVGQKEDGASGFSPLVINFDYDAAGNTVLQENANGTLTQNTYDPQQLYRLTNRLTEINGQMGLASLAFSDTETSDEFTNPPPVKGEQEGVDSLSQDLDGESGEEGLNTSSTEEPVSLEPTADQSADGTEVVSEQTAGETTDAIILGSDNSEIATSSDEIITDDTSEPVLDDGVIEQDTSTITNTSTPELIDDPSTESPSNIALELDSSNEPVVEGQTTSTDEIILDLPPSQGEQEGVLVDSPPVKGEQEGVDSLSQDLDAEEEPAATEESPFASLETYGADTPAPTSTEEIIDAGERLAKNKSLVSIDGKIRDRLIGKTDKEKANIKAAEIAKLNLGPNFTFEVGEEGSVNLPPVKGEQEGVLVDSPPVKGEQEGVNNFPAKTGLRIEIQKLEKIDGGIQVLARAWKNGAPVGFGKDGTVEIERFRIFNPPILVPDGTFITAYDAKLGRDIRKSNFKEDVTEALKQSLAHTISVVAKDGHNIVKGKIGNTTSVIYAGSGDGRSGGGESSWDAIHDATTKTVDGTLQVATGLFDGNYQINRAYAPFDTSVIGVGREVTSATFSAFNAATGNGDNDGTDYITIVNPTPATNNALITDDYDQFGAVNNPTEGIDSVNRVDLSNITVEQYQDFPLNATGLSWIDITGWTNLGAREGHDAEDSPYAGGSDTFNYLRWYDSDETGTTKDPKLVVEHFAASGSAPSVPTGLQSEGATNPTDVSDPTPEFSAVFNDPDTGDEALYYHIQVATSTSAWANSFWDSGKTAMAQTAEGARSPEISYGGPPLGWDGSTYYWRIKFWDQKDNEGVWSSETASFTMHAISGDASQSLGYTYDAVGNITQIIDSSDNNGAKTIDYTYDDLNRLTSAGTTDAVFGGDYTRTFTYDAIGNITNKSDQGDYSYDGGEGVSYANPHAVTSIGGSGGGAIALDGVITTATSNGNITESITVGSNDNRLLIVSFATHQGGGDATSMTYNGDSLTLLKSQTGSYGETVSIWGLVAPDSGTHTLQVNAPSNDFNTIGVYSLYNAKQSLPTITAGTSGTVYTSNLSITTTADNSWIIDAIEAEQALTVGGSSQTEDWNTQGGQYYMNGAGSHVVKATAGEQTMSWSVANGWRSNHAAVVVEPVDAGGTTYTYDNNGNLTSDSTWTHAWDYKNRLISSTSGQGPELIDNESFESSIGNWSNASSDTCDWLRDSGGTPSSNTGPSNGYDGSYYAYVETSSGYCYTSGNTADLEYTLSEAMAGQVEFHYHLYGANIGTLAVDAYNGSAWTNIWSLAGDQGNSWSGLQTASFGSGTTKLRFRYIAAGGWQGDAAIDLVKVYEQSGGQITYAYSHTGQRVKLDNGTATTLYPNKYYNTDGTTETKHIFTPSGTLLATVKNQGSSGGSSGITIDSTAQTSHWGEPSTVNWNHTVGEGENGLAVACVSGLATPGAPTWGGQAMTLITSENPTKCYYLLNPDTSTTTQVSVPGSTIVVGGSMVFFGVDQTDPIGAFTTENGSASPNDMTLVTEADNSMRVDVHGANRDDATAPTVSLDSGTVQFNDVVSQNQFRIGLFGYATEQATAGSDT</sequence>
<dbReference type="SMART" id="SM00137">
    <property type="entry name" value="MAM"/>
    <property type="match status" value="1"/>
</dbReference>
<dbReference type="EMBL" id="PEZZ01000039">
    <property type="protein sequence ID" value="PIS04710.1"/>
    <property type="molecule type" value="Genomic_DNA"/>
</dbReference>
<dbReference type="GO" id="GO:0005576">
    <property type="term" value="C:extracellular region"/>
    <property type="evidence" value="ECO:0007669"/>
    <property type="project" value="UniProtKB-SubCell"/>
</dbReference>
<dbReference type="Pfam" id="PF03534">
    <property type="entry name" value="SpvB"/>
    <property type="match status" value="1"/>
</dbReference>
<feature type="non-terminal residue" evidence="7">
    <location>
        <position position="3242"/>
    </location>
</feature>
<evidence type="ECO:0000256" key="2">
    <source>
        <dbReference type="ARBA" id="ARBA00022525"/>
    </source>
</evidence>
<dbReference type="InterPro" id="IPR050708">
    <property type="entry name" value="T6SS_VgrG/RHS"/>
</dbReference>
<dbReference type="Pfam" id="PF05593">
    <property type="entry name" value="RHS_repeat"/>
    <property type="match status" value="1"/>
</dbReference>
<reference evidence="8" key="1">
    <citation type="submission" date="2017-09" db="EMBL/GenBank/DDBJ databases">
        <title>Depth-based differentiation of microbial function through sediment-hosted aquifers and enrichment of novel symbionts in the deep terrestrial subsurface.</title>
        <authorList>
            <person name="Probst A.J."/>
            <person name="Ladd B."/>
            <person name="Jarett J.K."/>
            <person name="Geller-Mcgrath D.E."/>
            <person name="Sieber C.M.K."/>
            <person name="Emerson J.B."/>
            <person name="Anantharaman K."/>
            <person name="Thomas B.C."/>
            <person name="Malmstrom R."/>
            <person name="Stieglmeier M."/>
            <person name="Klingl A."/>
            <person name="Woyke T."/>
            <person name="Ryan C.M."/>
            <person name="Banfield J.F."/>
        </authorList>
    </citation>
    <scope>NUCLEOTIDE SEQUENCE [LARGE SCALE GENOMIC DNA]</scope>
</reference>
<evidence type="ECO:0000256" key="3">
    <source>
        <dbReference type="ARBA" id="ARBA00023026"/>
    </source>
</evidence>
<comment type="caution">
    <text evidence="7">The sequence shown here is derived from an EMBL/GenBank/DDBJ whole genome shotgun (WGS) entry which is preliminary data.</text>
</comment>
<dbReference type="Gene3D" id="2.60.40.10">
    <property type="entry name" value="Immunoglobulins"/>
    <property type="match status" value="1"/>
</dbReference>
<dbReference type="InterPro" id="IPR028994">
    <property type="entry name" value="Integrin_alpha_N"/>
</dbReference>
<evidence type="ECO:0000313" key="8">
    <source>
        <dbReference type="Proteomes" id="UP000230935"/>
    </source>
</evidence>
<dbReference type="InterPro" id="IPR013320">
    <property type="entry name" value="ConA-like_dom_sf"/>
</dbReference>
<evidence type="ECO:0000256" key="1">
    <source>
        <dbReference type="ARBA" id="ARBA00004613"/>
    </source>
</evidence>
<feature type="compositionally biased region" description="Polar residues" evidence="4">
    <location>
        <begin position="1830"/>
        <end position="1841"/>
    </location>
</feature>
<feature type="domain" description="MAM" evidence="6">
    <location>
        <begin position="2846"/>
        <end position="3002"/>
    </location>
</feature>
<gene>
    <name evidence="7" type="ORF">COT81_04980</name>
</gene>
<dbReference type="SUPFAM" id="SSF49899">
    <property type="entry name" value="Concanavalin A-like lectins/glucanases"/>
    <property type="match status" value="1"/>
</dbReference>
<dbReference type="GO" id="GO:0016020">
    <property type="term" value="C:membrane"/>
    <property type="evidence" value="ECO:0007669"/>
    <property type="project" value="InterPro"/>
</dbReference>
<dbReference type="PANTHER" id="PTHR32305">
    <property type="match status" value="1"/>
</dbReference>
<dbReference type="InterPro" id="IPR000998">
    <property type="entry name" value="MAM_dom"/>
</dbReference>
<dbReference type="InterPro" id="IPR003284">
    <property type="entry name" value="Sal_SpvB"/>
</dbReference>
<feature type="region of interest" description="Disordered" evidence="4">
    <location>
        <begin position="1753"/>
        <end position="1967"/>
    </location>
</feature>
<dbReference type="Gene3D" id="2.180.10.10">
    <property type="entry name" value="RHS repeat-associated core"/>
    <property type="match status" value="2"/>
</dbReference>
<dbReference type="Pfam" id="PF25788">
    <property type="entry name" value="Ig_Rha78A_N"/>
    <property type="match status" value="1"/>
</dbReference>
<dbReference type="InterPro" id="IPR013783">
    <property type="entry name" value="Ig-like_fold"/>
</dbReference>
<dbReference type="InterPro" id="IPR006530">
    <property type="entry name" value="YD"/>
</dbReference>
<feature type="compositionally biased region" description="Polar residues" evidence="4">
    <location>
        <begin position="2379"/>
        <end position="2399"/>
    </location>
</feature>
<comment type="subcellular location">
    <subcellularLocation>
        <location evidence="1">Secreted</location>
    </subcellularLocation>
</comment>
<dbReference type="SUPFAM" id="SSF69318">
    <property type="entry name" value="Integrin alpha N-terminal domain"/>
    <property type="match status" value="2"/>
</dbReference>
<accession>A0A2H0W260</accession>
<feature type="signal peptide" evidence="5">
    <location>
        <begin position="1"/>
        <end position="33"/>
    </location>
</feature>
<keyword evidence="2" id="KW-0964">Secreted</keyword>
<feature type="compositionally biased region" description="Polar residues" evidence="4">
    <location>
        <begin position="1859"/>
        <end position="1870"/>
    </location>
</feature>
<keyword evidence="3" id="KW-0843">Virulence</keyword>
<organism evidence="7 8">
    <name type="scientific">Candidatus Buchananbacteria bacterium CG10_big_fil_rev_8_21_14_0_10_42_9</name>
    <dbReference type="NCBI Taxonomy" id="1974526"/>
    <lineage>
        <taxon>Bacteria</taxon>
        <taxon>Candidatus Buchananiibacteriota</taxon>
    </lineage>
</organism>
<dbReference type="GO" id="GO:0005737">
    <property type="term" value="C:cytoplasm"/>
    <property type="evidence" value="ECO:0007669"/>
    <property type="project" value="InterPro"/>
</dbReference>
<evidence type="ECO:0000313" key="7">
    <source>
        <dbReference type="EMBL" id="PIS04710.1"/>
    </source>
</evidence>